<dbReference type="SUPFAM" id="SSF53448">
    <property type="entry name" value="Nucleotide-diphospho-sugar transferases"/>
    <property type="match status" value="1"/>
</dbReference>
<dbReference type="EMBL" id="JAKKPZ010000004">
    <property type="protein sequence ID" value="KAI1722246.1"/>
    <property type="molecule type" value="Genomic_DNA"/>
</dbReference>
<accession>A0AAD4NF48</accession>
<evidence type="ECO:0000259" key="1">
    <source>
        <dbReference type="Pfam" id="PF00535"/>
    </source>
</evidence>
<dbReference type="Pfam" id="PF00535">
    <property type="entry name" value="Glycos_transf_2"/>
    <property type="match status" value="1"/>
</dbReference>
<dbReference type="InterPro" id="IPR001173">
    <property type="entry name" value="Glyco_trans_2-like"/>
</dbReference>
<dbReference type="Proteomes" id="UP001201812">
    <property type="component" value="Unassembled WGS sequence"/>
</dbReference>
<organism evidence="2 3">
    <name type="scientific">Ditylenchus destructor</name>
    <dbReference type="NCBI Taxonomy" id="166010"/>
    <lineage>
        <taxon>Eukaryota</taxon>
        <taxon>Metazoa</taxon>
        <taxon>Ecdysozoa</taxon>
        <taxon>Nematoda</taxon>
        <taxon>Chromadorea</taxon>
        <taxon>Rhabditida</taxon>
        <taxon>Tylenchina</taxon>
        <taxon>Tylenchomorpha</taxon>
        <taxon>Sphaerularioidea</taxon>
        <taxon>Anguinidae</taxon>
        <taxon>Anguininae</taxon>
        <taxon>Ditylenchus</taxon>
    </lineage>
</organism>
<gene>
    <name evidence="2" type="ORF">DdX_04556</name>
</gene>
<dbReference type="AlphaFoldDB" id="A0AAD4NF48"/>
<reference evidence="2" key="1">
    <citation type="submission" date="2022-01" db="EMBL/GenBank/DDBJ databases">
        <title>Genome Sequence Resource for Two Populations of Ditylenchus destructor, the Migratory Endoparasitic Phytonematode.</title>
        <authorList>
            <person name="Zhang H."/>
            <person name="Lin R."/>
            <person name="Xie B."/>
        </authorList>
    </citation>
    <scope>NUCLEOTIDE SEQUENCE</scope>
    <source>
        <strain evidence="2">BazhouSP</strain>
    </source>
</reference>
<dbReference type="GO" id="GO:0016758">
    <property type="term" value="F:hexosyltransferase activity"/>
    <property type="evidence" value="ECO:0007669"/>
    <property type="project" value="UniProtKB-ARBA"/>
</dbReference>
<name>A0AAD4NF48_9BILA</name>
<evidence type="ECO:0000313" key="3">
    <source>
        <dbReference type="Proteomes" id="UP001201812"/>
    </source>
</evidence>
<protein>
    <submittedName>
        <fullName evidence="2">Glycosyl transferase family 2 domain-containing protein</fullName>
    </submittedName>
</protein>
<dbReference type="PANTHER" id="PTHR22916:SF3">
    <property type="entry name" value="UDP-GLCNAC:BETAGAL BETA-1,3-N-ACETYLGLUCOSAMINYLTRANSFERASE-LIKE PROTEIN 1"/>
    <property type="match status" value="1"/>
</dbReference>
<keyword evidence="2" id="KW-0808">Transferase</keyword>
<comment type="caution">
    <text evidence="2">The sequence shown here is derived from an EMBL/GenBank/DDBJ whole genome shotgun (WGS) entry which is preliminary data.</text>
</comment>
<evidence type="ECO:0000313" key="2">
    <source>
        <dbReference type="EMBL" id="KAI1722246.1"/>
    </source>
</evidence>
<keyword evidence="3" id="KW-1185">Reference proteome</keyword>
<dbReference type="InterPro" id="IPR029044">
    <property type="entry name" value="Nucleotide-diphossugar_trans"/>
</dbReference>
<sequence>MNEEYGKRTDVKRQKPEISCIVPVRNGEVYFRECLDSLLVQMFQHKFELCIYDDGSEDGIKDIITEYAPLFEAKGIGFVWESGTSSGGVGYAKNRAIDLSSGRFLCFCDADDINLPHRLAEQYALCLACEDPENCIVGAEFARFPENSTPRYIEWACSLAQQQLGLQIYTSFGPTLIAPTWFLSRALYDRNGGFDESKRVGFPEDLDFFYRAIRNGASLVKLEKRAVMYRYHQNCSSLIVNENTIWQMRVEEIQRNVLDQLERFTIWNAGKQGKKFFRSLSIKNQKKVVAMCDVDSRKIALGTFESYDDSLRQVTASIPIISYRDCLPPVVLCVKLNMTGGEFERLLSEKQNWCEGLDFFHFN</sequence>
<proteinExistence type="predicted"/>
<dbReference type="PANTHER" id="PTHR22916">
    <property type="entry name" value="GLYCOSYLTRANSFERASE"/>
    <property type="match status" value="1"/>
</dbReference>
<feature type="domain" description="Glycosyltransferase 2-like" evidence="1">
    <location>
        <begin position="19"/>
        <end position="152"/>
    </location>
</feature>
<dbReference type="Gene3D" id="3.90.550.10">
    <property type="entry name" value="Spore Coat Polysaccharide Biosynthesis Protein SpsA, Chain A"/>
    <property type="match status" value="1"/>
</dbReference>